<proteinExistence type="predicted"/>
<keyword evidence="5" id="KW-1185">Reference proteome</keyword>
<evidence type="ECO:0000256" key="1">
    <source>
        <dbReference type="ARBA" id="ARBA00022603"/>
    </source>
</evidence>
<name>A0A6A6IMX8_9PLEO</name>
<dbReference type="Pfam" id="PF13649">
    <property type="entry name" value="Methyltransf_25"/>
    <property type="match status" value="1"/>
</dbReference>
<dbReference type="GeneID" id="54588754"/>
<dbReference type="CDD" id="cd02440">
    <property type="entry name" value="AdoMet_MTases"/>
    <property type="match status" value="1"/>
</dbReference>
<dbReference type="Gene3D" id="3.40.50.150">
    <property type="entry name" value="Vaccinia Virus protein VP39"/>
    <property type="match status" value="1"/>
</dbReference>
<dbReference type="GO" id="GO:0008168">
    <property type="term" value="F:methyltransferase activity"/>
    <property type="evidence" value="ECO:0007669"/>
    <property type="project" value="UniProtKB-KW"/>
</dbReference>
<dbReference type="GO" id="GO:0032259">
    <property type="term" value="P:methylation"/>
    <property type="evidence" value="ECO:0007669"/>
    <property type="project" value="UniProtKB-KW"/>
</dbReference>
<dbReference type="SUPFAM" id="SSF53335">
    <property type="entry name" value="S-adenosyl-L-methionine-dependent methyltransferases"/>
    <property type="match status" value="1"/>
</dbReference>
<dbReference type="AlphaFoldDB" id="A0A6A6IMX8"/>
<keyword evidence="2 4" id="KW-0808">Transferase</keyword>
<protein>
    <submittedName>
        <fullName evidence="4">Methyltransferase type 11</fullName>
    </submittedName>
</protein>
<reference evidence="4" key="1">
    <citation type="journal article" date="2020" name="Stud. Mycol.">
        <title>101 Dothideomycetes genomes: a test case for predicting lifestyles and emergence of pathogens.</title>
        <authorList>
            <person name="Haridas S."/>
            <person name="Albert R."/>
            <person name="Binder M."/>
            <person name="Bloem J."/>
            <person name="Labutti K."/>
            <person name="Salamov A."/>
            <person name="Andreopoulos B."/>
            <person name="Baker S."/>
            <person name="Barry K."/>
            <person name="Bills G."/>
            <person name="Bluhm B."/>
            <person name="Cannon C."/>
            <person name="Castanera R."/>
            <person name="Culley D."/>
            <person name="Daum C."/>
            <person name="Ezra D."/>
            <person name="Gonzalez J."/>
            <person name="Henrissat B."/>
            <person name="Kuo A."/>
            <person name="Liang C."/>
            <person name="Lipzen A."/>
            <person name="Lutzoni F."/>
            <person name="Magnuson J."/>
            <person name="Mondo S."/>
            <person name="Nolan M."/>
            <person name="Ohm R."/>
            <person name="Pangilinan J."/>
            <person name="Park H.-J."/>
            <person name="Ramirez L."/>
            <person name="Alfaro M."/>
            <person name="Sun H."/>
            <person name="Tritt A."/>
            <person name="Yoshinaga Y."/>
            <person name="Zwiers L.-H."/>
            <person name="Turgeon B."/>
            <person name="Goodwin S."/>
            <person name="Spatafora J."/>
            <person name="Crous P."/>
            <person name="Grigoriev I."/>
        </authorList>
    </citation>
    <scope>NUCLEOTIDE SEQUENCE</scope>
    <source>
        <strain evidence="4">CBS 122368</strain>
    </source>
</reference>
<dbReference type="OrthoDB" id="66144at2759"/>
<evidence type="ECO:0000313" key="4">
    <source>
        <dbReference type="EMBL" id="KAF2250930.1"/>
    </source>
</evidence>
<dbReference type="Proteomes" id="UP000800094">
    <property type="component" value="Unassembled WGS sequence"/>
</dbReference>
<gene>
    <name evidence="4" type="ORF">BU26DRAFT_603449</name>
</gene>
<dbReference type="InterPro" id="IPR029063">
    <property type="entry name" value="SAM-dependent_MTases_sf"/>
</dbReference>
<dbReference type="EMBL" id="ML987193">
    <property type="protein sequence ID" value="KAF2250930.1"/>
    <property type="molecule type" value="Genomic_DNA"/>
</dbReference>
<sequence length="250" mass="28600">MAQSIPLYDRPDFFANYLGLPRQQFGHDGAPEWPTLREMVGEVRNQKVLDLACGLGWFARYAIESGATSVQAADISTKMIAKAEELTAQELQDRIQYRVADLNDIELESNTYDLVYSSLALHYLPNASFTRLLAQIHDSLKPGGRFVFSAEHPIYTAPSNPALQKLPDGSEVWPLNWYADEGLRETNWLGGVRKYHRTMTTYMRGLLGAGFELRDFVEWMATKKDVSMYPEWRGEKERPMFLLVKVEKLK</sequence>
<evidence type="ECO:0000259" key="3">
    <source>
        <dbReference type="Pfam" id="PF13649"/>
    </source>
</evidence>
<dbReference type="RefSeq" id="XP_033685934.1">
    <property type="nucleotide sequence ID" value="XM_033835424.1"/>
</dbReference>
<evidence type="ECO:0000256" key="2">
    <source>
        <dbReference type="ARBA" id="ARBA00022679"/>
    </source>
</evidence>
<organism evidence="4 5">
    <name type="scientific">Trematosphaeria pertusa</name>
    <dbReference type="NCBI Taxonomy" id="390896"/>
    <lineage>
        <taxon>Eukaryota</taxon>
        <taxon>Fungi</taxon>
        <taxon>Dikarya</taxon>
        <taxon>Ascomycota</taxon>
        <taxon>Pezizomycotina</taxon>
        <taxon>Dothideomycetes</taxon>
        <taxon>Pleosporomycetidae</taxon>
        <taxon>Pleosporales</taxon>
        <taxon>Massarineae</taxon>
        <taxon>Trematosphaeriaceae</taxon>
        <taxon>Trematosphaeria</taxon>
    </lineage>
</organism>
<accession>A0A6A6IMX8</accession>
<dbReference type="InterPro" id="IPR041698">
    <property type="entry name" value="Methyltransf_25"/>
</dbReference>
<dbReference type="PANTHER" id="PTHR43861">
    <property type="entry name" value="TRANS-ACONITATE 2-METHYLTRANSFERASE-RELATED"/>
    <property type="match status" value="1"/>
</dbReference>
<evidence type="ECO:0000313" key="5">
    <source>
        <dbReference type="Proteomes" id="UP000800094"/>
    </source>
</evidence>
<feature type="domain" description="Methyltransferase" evidence="3">
    <location>
        <begin position="48"/>
        <end position="144"/>
    </location>
</feature>
<dbReference type="PANTHER" id="PTHR43861:SF1">
    <property type="entry name" value="TRANS-ACONITATE 2-METHYLTRANSFERASE"/>
    <property type="match status" value="1"/>
</dbReference>
<keyword evidence="1 4" id="KW-0489">Methyltransferase</keyword>